<dbReference type="FunFam" id="2.130.10.120:FF:000001">
    <property type="entry name" value="Prolyl endopeptidase"/>
    <property type="match status" value="1"/>
</dbReference>
<dbReference type="GO" id="GO:0006508">
    <property type="term" value="P:proteolysis"/>
    <property type="evidence" value="ECO:0007669"/>
    <property type="project" value="UniProtKB-KW"/>
</dbReference>
<sequence>MAPISYPNTRRDESITENIHGYEVPDPYRWLENPDSPETEAWVNAQNEVTASYLSTAESARPKIQSKIEDLMNYDRFCSLWKRGSFFYYDHRLGLQNQAVIMQTETIESEPRVFLDPNSMSDDGTVSLGTMKWSKSGQYIAYGVKRGGSDWEEIRIMECSTLEHLPETLEWAKFTSIAWTDDAEGFYYARYPPPSSLKDETDKDKRGAETDQSRLQAIYYHQIGTSQEQDRLVYIDEANPQRLYGVSTTLDGQYLLITSHDDCSPKNQLSVVNLTKSFGNEENGMINVVDQSYESQFSYLANDDDTFYFTTNWKAPKNRIIKVRLDQKLENCTELIPEDGKRVLSRALVVNYDQLVLNYMEDAHDKLAVHTLRSGEKLFDIPLPDIGSVSVSGRRDQEFLTYLFSSFLYAGTVYYVDLTIPVKDGTRVFRKMDPPGFEPGKYKTKQVFYTSKDGTRVPMFVIGSRDALESNSSATHPCLLYGYGGFMISLTPAYSARWASWLECLGGVVVIANLRGGDEYGYEWHEQGILERKQNVFDDFQWAAKHLCDEMKITTPKSLMIMGGSNGGLLVGACVNQAPELFGAAVAQVGVHDIFRFHKFTIGSAWVSDFGDPDNAEHFEFQRKYSPLHNVFDPDEVGKPYPAILLTTGDHDDRVVPLHTLKFGATLQYKAGASKLQEGKPLLVRIDVKAGHGAGKPTTKVIQEVCDTLLFAALSLDVQTALH</sequence>
<dbReference type="GO" id="GO:0004252">
    <property type="term" value="F:serine-type endopeptidase activity"/>
    <property type="evidence" value="ECO:0007669"/>
    <property type="project" value="UniProtKB-UniRule"/>
</dbReference>
<keyword evidence="3 6" id="KW-0645">Protease</keyword>
<dbReference type="InterPro" id="IPR051167">
    <property type="entry name" value="Prolyl_oligopep/macrocyclase"/>
</dbReference>
<dbReference type="Pfam" id="PF00326">
    <property type="entry name" value="Peptidase_S9"/>
    <property type="match status" value="1"/>
</dbReference>
<keyword evidence="4 6" id="KW-0378">Hydrolase</keyword>
<dbReference type="OrthoDB" id="248387at2759"/>
<evidence type="ECO:0000256" key="4">
    <source>
        <dbReference type="ARBA" id="ARBA00022801"/>
    </source>
</evidence>
<evidence type="ECO:0000256" key="3">
    <source>
        <dbReference type="ARBA" id="ARBA00022670"/>
    </source>
</evidence>
<feature type="domain" description="Peptidase S9A N-terminal" evidence="8">
    <location>
        <begin position="7"/>
        <end position="419"/>
    </location>
</feature>
<evidence type="ECO:0000313" key="10">
    <source>
        <dbReference type="Proteomes" id="UP000247409"/>
    </source>
</evidence>
<evidence type="ECO:0000256" key="5">
    <source>
        <dbReference type="ARBA" id="ARBA00022825"/>
    </source>
</evidence>
<dbReference type="InterPro" id="IPR002470">
    <property type="entry name" value="Peptidase_S9A"/>
</dbReference>
<dbReference type="EMBL" id="NBIV01000020">
    <property type="protein sequence ID" value="PXF47828.1"/>
    <property type="molecule type" value="Genomic_DNA"/>
</dbReference>
<dbReference type="InterPro" id="IPR023302">
    <property type="entry name" value="Pept_S9A_N"/>
</dbReference>
<dbReference type="Gene3D" id="3.40.50.1820">
    <property type="entry name" value="alpha/beta hydrolase"/>
    <property type="match status" value="1"/>
</dbReference>
<keyword evidence="10" id="KW-1185">Reference proteome</keyword>
<reference evidence="9 10" key="1">
    <citation type="journal article" date="2018" name="Mol. Biol. Evol.">
        <title>Analysis of the draft genome of the red seaweed Gracilariopsis chorda provides insights into genome size evolution in Rhodophyta.</title>
        <authorList>
            <person name="Lee J."/>
            <person name="Yang E.C."/>
            <person name="Graf L."/>
            <person name="Yang J.H."/>
            <person name="Qiu H."/>
            <person name="Zel Zion U."/>
            <person name="Chan C.X."/>
            <person name="Stephens T.G."/>
            <person name="Weber A.P.M."/>
            <person name="Boo G.H."/>
            <person name="Boo S.M."/>
            <person name="Kim K.M."/>
            <person name="Shin Y."/>
            <person name="Jung M."/>
            <person name="Lee S.J."/>
            <person name="Yim H.S."/>
            <person name="Lee J.H."/>
            <person name="Bhattacharya D."/>
            <person name="Yoon H.S."/>
        </authorList>
    </citation>
    <scope>NUCLEOTIDE SEQUENCE [LARGE SCALE GENOMIC DNA]</scope>
    <source>
        <strain evidence="9 10">SKKU-2015</strain>
        <tissue evidence="9">Whole body</tissue>
    </source>
</reference>
<evidence type="ECO:0000259" key="8">
    <source>
        <dbReference type="Pfam" id="PF02897"/>
    </source>
</evidence>
<dbReference type="InterPro" id="IPR029058">
    <property type="entry name" value="AB_hydrolase_fold"/>
</dbReference>
<evidence type="ECO:0000256" key="6">
    <source>
        <dbReference type="RuleBase" id="RU368024"/>
    </source>
</evidence>
<dbReference type="AlphaFoldDB" id="A0A2V3J0C0"/>
<dbReference type="EC" id="3.4.21.-" evidence="6"/>
<dbReference type="Pfam" id="PF02897">
    <property type="entry name" value="Peptidase_S9_N"/>
    <property type="match status" value="1"/>
</dbReference>
<dbReference type="SUPFAM" id="SSF53474">
    <property type="entry name" value="alpha/beta-Hydrolases"/>
    <property type="match status" value="1"/>
</dbReference>
<evidence type="ECO:0000256" key="1">
    <source>
        <dbReference type="ARBA" id="ARBA00001070"/>
    </source>
</evidence>
<dbReference type="InterPro" id="IPR001375">
    <property type="entry name" value="Peptidase_S9_cat"/>
</dbReference>
<dbReference type="GO" id="GO:0070012">
    <property type="term" value="F:oligopeptidase activity"/>
    <property type="evidence" value="ECO:0007669"/>
    <property type="project" value="TreeGrafter"/>
</dbReference>
<feature type="domain" description="Peptidase S9 prolyl oligopeptidase catalytic" evidence="7">
    <location>
        <begin position="499"/>
        <end position="712"/>
    </location>
</feature>
<evidence type="ECO:0000256" key="2">
    <source>
        <dbReference type="ARBA" id="ARBA00005228"/>
    </source>
</evidence>
<proteinExistence type="inferred from homology"/>
<dbReference type="GO" id="GO:0005829">
    <property type="term" value="C:cytosol"/>
    <property type="evidence" value="ECO:0007669"/>
    <property type="project" value="TreeGrafter"/>
</dbReference>
<dbReference type="PANTHER" id="PTHR42881">
    <property type="entry name" value="PROLYL ENDOPEPTIDASE"/>
    <property type="match status" value="1"/>
</dbReference>
<gene>
    <name evidence="9" type="ORF">BWQ96_02510</name>
</gene>
<dbReference type="PANTHER" id="PTHR42881:SF2">
    <property type="entry name" value="PROLYL ENDOPEPTIDASE"/>
    <property type="match status" value="1"/>
</dbReference>
<comment type="similarity">
    <text evidence="2 6">Belongs to the peptidase S9A family.</text>
</comment>
<organism evidence="9 10">
    <name type="scientific">Gracilariopsis chorda</name>
    <dbReference type="NCBI Taxonomy" id="448386"/>
    <lineage>
        <taxon>Eukaryota</taxon>
        <taxon>Rhodophyta</taxon>
        <taxon>Florideophyceae</taxon>
        <taxon>Rhodymeniophycidae</taxon>
        <taxon>Gracilariales</taxon>
        <taxon>Gracilariaceae</taxon>
        <taxon>Gracilariopsis</taxon>
    </lineage>
</organism>
<accession>A0A2V3J0C0</accession>
<name>A0A2V3J0C0_9FLOR</name>
<comment type="caution">
    <text evidence="9">The sequence shown here is derived from an EMBL/GenBank/DDBJ whole genome shotgun (WGS) entry which is preliminary data.</text>
</comment>
<evidence type="ECO:0000259" key="7">
    <source>
        <dbReference type="Pfam" id="PF00326"/>
    </source>
</evidence>
<evidence type="ECO:0000313" key="9">
    <source>
        <dbReference type="EMBL" id="PXF47828.1"/>
    </source>
</evidence>
<comment type="catalytic activity">
    <reaction evidence="1">
        <text>Hydrolysis of Pro-|-Xaa &gt;&gt; Ala-|-Xaa in oligopeptides.</text>
        <dbReference type="EC" id="3.4.21.26"/>
    </reaction>
</comment>
<protein>
    <recommendedName>
        <fullName evidence="6">Prolyl endopeptidase</fullName>
        <ecNumber evidence="6">3.4.21.-</ecNumber>
    </recommendedName>
</protein>
<dbReference type="SUPFAM" id="SSF50993">
    <property type="entry name" value="Peptidase/esterase 'gauge' domain"/>
    <property type="match status" value="1"/>
</dbReference>
<keyword evidence="5 6" id="KW-0720">Serine protease</keyword>
<dbReference type="STRING" id="448386.A0A2V3J0C0"/>
<dbReference type="PRINTS" id="PR00862">
    <property type="entry name" value="PROLIGOPTASE"/>
</dbReference>
<dbReference type="FunFam" id="3.40.50.1820:FF:000005">
    <property type="entry name" value="Prolyl endopeptidase"/>
    <property type="match status" value="1"/>
</dbReference>
<dbReference type="Gene3D" id="2.130.10.120">
    <property type="entry name" value="Prolyl oligopeptidase, N-terminal domain"/>
    <property type="match status" value="1"/>
</dbReference>
<dbReference type="Proteomes" id="UP000247409">
    <property type="component" value="Unassembled WGS sequence"/>
</dbReference>